<gene>
    <name evidence="2" type="ORF">E5676_scaffold455G00910</name>
    <name evidence="1" type="ORF">E6C27_scaffold285G003520</name>
</gene>
<evidence type="ECO:0000313" key="2">
    <source>
        <dbReference type="EMBL" id="TYK30887.1"/>
    </source>
</evidence>
<protein>
    <submittedName>
        <fullName evidence="2">CACTA en-spm transposon protein</fullName>
    </submittedName>
</protein>
<evidence type="ECO:0000313" key="1">
    <source>
        <dbReference type="EMBL" id="KAA0035656.1"/>
    </source>
</evidence>
<dbReference type="Pfam" id="PF03004">
    <property type="entry name" value="Transposase_24"/>
    <property type="match status" value="1"/>
</dbReference>
<dbReference type="EMBL" id="SSTE01019907">
    <property type="protein sequence ID" value="KAA0035656.1"/>
    <property type="molecule type" value="Genomic_DNA"/>
</dbReference>
<comment type="caution">
    <text evidence="2">The sequence shown here is derived from an EMBL/GenBank/DDBJ whole genome shotgun (WGS) entry which is preliminary data.</text>
</comment>
<reference evidence="3 4" key="1">
    <citation type="submission" date="2019-08" db="EMBL/GenBank/DDBJ databases">
        <title>Draft genome sequences of two oriental melons (Cucumis melo L. var makuwa).</title>
        <authorList>
            <person name="Kwon S.-Y."/>
        </authorList>
    </citation>
    <scope>NUCLEOTIDE SEQUENCE [LARGE SCALE GENOMIC DNA]</scope>
    <source>
        <strain evidence="4">cv. Chang Bougi</strain>
        <strain evidence="3">cv. SW 3</strain>
        <tissue evidence="2">Leaf</tissue>
    </source>
</reference>
<organism evidence="2 4">
    <name type="scientific">Cucumis melo var. makuwa</name>
    <name type="common">Oriental melon</name>
    <dbReference type="NCBI Taxonomy" id="1194695"/>
    <lineage>
        <taxon>Eukaryota</taxon>
        <taxon>Viridiplantae</taxon>
        <taxon>Streptophyta</taxon>
        <taxon>Embryophyta</taxon>
        <taxon>Tracheophyta</taxon>
        <taxon>Spermatophyta</taxon>
        <taxon>Magnoliopsida</taxon>
        <taxon>eudicotyledons</taxon>
        <taxon>Gunneridae</taxon>
        <taxon>Pentapetalae</taxon>
        <taxon>rosids</taxon>
        <taxon>fabids</taxon>
        <taxon>Cucurbitales</taxon>
        <taxon>Cucurbitaceae</taxon>
        <taxon>Benincaseae</taxon>
        <taxon>Cucumis</taxon>
    </lineage>
</organism>
<name>A0A5D3E488_CUCMM</name>
<dbReference type="Proteomes" id="UP000321393">
    <property type="component" value="Unassembled WGS sequence"/>
</dbReference>
<dbReference type="EMBL" id="SSTD01000141">
    <property type="protein sequence ID" value="TYK30887.1"/>
    <property type="molecule type" value="Genomic_DNA"/>
</dbReference>
<dbReference type="PANTHER" id="PTHR48258">
    <property type="entry name" value="DUF4218 DOMAIN-CONTAINING PROTEIN-RELATED"/>
    <property type="match status" value="1"/>
</dbReference>
<evidence type="ECO:0000313" key="4">
    <source>
        <dbReference type="Proteomes" id="UP000321947"/>
    </source>
</evidence>
<dbReference type="AlphaFoldDB" id="A0A5D3E488"/>
<sequence>MSLLIPSPRSPGREIDVYLQPYRMIRVSDLDRFQEDIIIILCMISYNWMYPIARSLRTLKQKHLRLIRRHDQNAMDLYKRHERAFPEWFRAQVLKLRESENLLHDFFSLVMGPSFDVRCYNGCIMDGLKLHTSELDSRRTTQNSGLMVIGESDASGSGVNNFYGIMSSSYPRNNFLKTNVMFFEFADDLDNLMGWSSSVGDNWANGSIPMMIAPSVEKPISPHVIRFSLAIGVSERHFSFAALNVCTFKEFRGDFHRHFKKYNDLKEARANPSNLLVGCDEEWHFFCDHYMSCAFQEQSRTNKAARQKQSYNHSSGSKSFLRRQHELVEQRGESVDQLMLKLQSQPTLEGSQPLFRDVICDKYWVDDLGYYKSLGWEPKLKAARRRVRAVPRRHVQRPQKERFNYKLSLIKLWNGLKSRQEITKH</sequence>
<accession>A0A5D3E488</accession>
<dbReference type="InterPro" id="IPR004252">
    <property type="entry name" value="Probable_transposase_24"/>
</dbReference>
<evidence type="ECO:0000313" key="3">
    <source>
        <dbReference type="Proteomes" id="UP000321393"/>
    </source>
</evidence>
<proteinExistence type="predicted"/>
<dbReference type="OrthoDB" id="1921870at2759"/>
<dbReference type="Proteomes" id="UP000321947">
    <property type="component" value="Unassembled WGS sequence"/>
</dbReference>